<dbReference type="PANTHER" id="PTHR43023">
    <property type="entry name" value="PROTEIN TRIGALACTOSYLDIACYLGLYCEROL 3, CHLOROPLASTIC"/>
    <property type="match status" value="1"/>
</dbReference>
<evidence type="ECO:0000256" key="3">
    <source>
        <dbReference type="ARBA" id="ARBA00022692"/>
    </source>
</evidence>
<accession>A8B9R4</accession>
<dbReference type="EMBL" id="AACB03000001">
    <property type="protein sequence ID" value="KAE8306074.1"/>
    <property type="molecule type" value="Genomic_DNA"/>
</dbReference>
<reference evidence="8 9" key="1">
    <citation type="journal article" date="2007" name="Science">
        <title>Genomic minimalism in the early diverging intestinal parasite Giardia lamblia.</title>
        <authorList>
            <person name="Morrison H.G."/>
            <person name="McArthur A.G."/>
            <person name="Gillin F.D."/>
            <person name="Aley S.B."/>
            <person name="Adam R.D."/>
            <person name="Olsen G.J."/>
            <person name="Best A.A."/>
            <person name="Cande W.Z."/>
            <person name="Chen F."/>
            <person name="Cipriano M.J."/>
            <person name="Davids B.J."/>
            <person name="Dawson S.C."/>
            <person name="Elmendorf H.G."/>
            <person name="Hehl A.B."/>
            <person name="Holder M.E."/>
            <person name="Huse S.M."/>
            <person name="Kim U.U."/>
            <person name="Lasek-Nesselquist E."/>
            <person name="Manning G."/>
            <person name="Nigam A."/>
            <person name="Nixon J.E."/>
            <person name="Palm D."/>
            <person name="Passamaneck N.E."/>
            <person name="Prabhu A."/>
            <person name="Reich C.I."/>
            <person name="Reiner D.S."/>
            <person name="Samuelson J."/>
            <person name="Svard S.G."/>
            <person name="Sogin M.L."/>
        </authorList>
    </citation>
    <scope>NUCLEOTIDE SEQUENCE [LARGE SCALE GENOMIC DNA]</scope>
    <source>
        <strain evidence="8 9">WB C6</strain>
    </source>
</reference>
<dbReference type="PANTHER" id="PTHR43023:SF3">
    <property type="entry name" value="PROTEIN TRIGALACTOSYLDIACYLGLYCEROL 3, CHLOROPLASTIC"/>
    <property type="match status" value="1"/>
</dbReference>
<dbReference type="Pfam" id="PF12698">
    <property type="entry name" value="ABC2_membrane_3"/>
    <property type="match status" value="1"/>
</dbReference>
<dbReference type="GO" id="GO:0005524">
    <property type="term" value="F:ATP binding"/>
    <property type="evidence" value="ECO:0007669"/>
    <property type="project" value="UniProtKB-KW"/>
</dbReference>
<evidence type="ECO:0000256" key="6">
    <source>
        <dbReference type="ARBA" id="ARBA00022989"/>
    </source>
</evidence>
<dbReference type="KEGG" id="gla:GL50803_0021411"/>
<evidence type="ECO:0000313" key="8">
    <source>
        <dbReference type="EMBL" id="KAE8306074.1"/>
    </source>
</evidence>
<dbReference type="OMA" id="ITHATFE"/>
<dbReference type="InterPro" id="IPR027417">
    <property type="entry name" value="P-loop_NTPase"/>
</dbReference>
<sequence length="1978" mass="221781">MSFPRFVLHTYKTRMGTVITLAVAPVLTFLLLWGIFYSRLDYPLLPGKGTKYAVPALPLCKDLTGCTADTVYLAYGPKTLTTYRIINSIIESQKITGKVLPYANAADMEQDIAAVGLSGPDLEKFTAEWLEAEVRGTIGNCTEQFSAQLTSDQIFTDSDVDNLMKDSYGLTPAALNERAKSLTGRTYFLAIRFDVPDKFDGTANISYTIFYNQSMVGSLAYGAHDRLVRQISNSWTMKTWTSLGYTVQQMVDSAIAKVLLGKDISYDLSPLPDRVDTSVAVFHKSYIYYTVPMTIMIVLSAMLGTIFRGPFHSGLRRLGVPEFKVLLSNYLCLLFLDFLSSLLLFYTMYFSKQYPIAAFDGWLPLILSIVTSLSISAFTLFLTYLVYTPAFSLILSTIVALSTTLVPTVVLMTLSGLLGMFSPALVPPPITWIFVAIAPYLTNFALYDNLLVIAKHGDELIYNKDLYPTIPISFITTNYDNYYTTDRKQFGATKTYRIPAMWILILISLIQSLIVFPLICIFLSHIKPEEAWRGLPWNFLCSRSFYRRKKLDLTKVSSVRMETTELEKTYKTRRKCSIKSSENHVLKKLTLSSHENSILGVIAPSAGGKSTTMKILSGELAMNKNGGSCIVLGEFDMSNKYDAYHIRPYVGYCPQDRTNVWMGLSVWENVMYSAIFRAESIGTMDRILSRHKTLDEYVLSTLDKIGLGSTAVHKRAAKDLSGGMLRRLALANATVSYPPIYLLDEVTLGVDPVLKRDIWNYIHELVEESGSSVVLTTHDADEIGELANDIVIVKDGKVMTSNSPLGLRSELGDYSIILTITSNAQLEAWGCSRHALIKECMESLTRIVWPTEHPDPTLQPYVAKDLEHVVRITLPLHAKITPAVICEIADMLQAMAIRYRIDYAIEKASLDDIFTKLVDDSCSMDMDNVFIDNTHGGSVKVRPNQMRWLLHKNLLIDLKEYFISFIVIFLLILCLCLVVINGISAAKKTILKENAELLSKAKAGYFEACFAPCVVAQKLNILQKFSFNGAIAKCMSRNTNILFNAPYQTINQISPCVNYLKYAGLDSWGSDEIQLGDGSSTLPLGDRDMQYAGRTFYGIVTGGKLDSWLGLMVDGSSAPLWSEVITNKTGVKLANEFLKSQYTLVPLENANWTHVFADADPSESVADPLKDRNNIFAFMMPRQSITTIPLKCVKTNCPSGDRNNTVYIENQLIFSQHLRDMLKDLRSAQSTVIHMTEDDFNNPSVRVTKVKQGFQSLKAGIFDLSSTTPDTLKFTYYTQLPPFGTQNWTFVKGLVNISVDNGTTVTYPMPGFPTNLDNNPSNVFPFYLPTRPYPTLSIYTLDPLVKLTGALFRRALAAMLTSPEFYKEIYNFTYSARIKPMPYYSESRFLAVSKKIGNTIALDVSANYLLPFVVIVPMTIISARVAREYESRVVRLYVLHNVPKVKLVLSHLIYYTAWSFVPILIAMLIVSANFPELLWEKSIGNIFLLIAMYLLASASSTIFAIIIGIFTKTVRTSILISFVFVVITVITHATFEMNEVLTIVFSFFLPALNALYQIRRAIVYDYVTAVGAWLCPVVFIIHLCVALIIVYFLDAGRKRHTCKREPVPSTEPKMHQIPQEHHTEASDIMSQELSRAVTNLDFAANEVKPHLSVQHVTHRYPDGYYAVKDVSFEVRHNEVFALLGANGAGKSTIMNALTGIHVPTEGKAMCIKNDQNTTRQNILSTSIRQGEYITVVPQDDIFWPELTPLEHLRLMVGFTCRNLKPNIKDIETVLRVTSLYDDRNRKVSQLSGGSQRRLTLAMVIVSSPSLVCLDEITTGLSSRMKNDIWKAILASRSVCRTMMLTTHDMQEVEALADRCCIMKLGKVIAEGTIADICRLSKVQFTLICSTALLEGSSNDDARQHFEKLRKEFVSHPDVSKFLVRFVDDVRASEVRFEFKNKGALSDVLRAADSFGLLANEWSIDVSRLENSFMQIINE</sequence>
<evidence type="ECO:0000256" key="7">
    <source>
        <dbReference type="ARBA" id="ARBA00023136"/>
    </source>
</evidence>
<dbReference type="GO" id="GO:0016887">
    <property type="term" value="F:ATP hydrolysis activity"/>
    <property type="evidence" value="ECO:0007669"/>
    <property type="project" value="InterPro"/>
</dbReference>
<dbReference type="SUPFAM" id="SSF52540">
    <property type="entry name" value="P-loop containing nucleoside triphosphate hydrolases"/>
    <property type="match status" value="2"/>
</dbReference>
<gene>
    <name evidence="8" type="ORF">GL50803_0021411</name>
</gene>
<dbReference type="GeneID" id="5701459"/>
<dbReference type="GO" id="GO:0140359">
    <property type="term" value="F:ABC-type transporter activity"/>
    <property type="evidence" value="ECO:0007669"/>
    <property type="project" value="InterPro"/>
</dbReference>
<evidence type="ECO:0000256" key="1">
    <source>
        <dbReference type="ARBA" id="ARBA00004141"/>
    </source>
</evidence>
<dbReference type="Pfam" id="PF00005">
    <property type="entry name" value="ABC_tran"/>
    <property type="match status" value="2"/>
</dbReference>
<keyword evidence="5 8" id="KW-0067">ATP-binding</keyword>
<evidence type="ECO:0000313" key="9">
    <source>
        <dbReference type="Proteomes" id="UP000001548"/>
    </source>
</evidence>
<comment type="caution">
    <text evidence="8">The sequence shown here is derived from an EMBL/GenBank/DDBJ whole genome shotgun (WGS) entry which is preliminary data.</text>
</comment>
<dbReference type="PROSITE" id="PS50893">
    <property type="entry name" value="ABC_TRANSPORTER_2"/>
    <property type="match status" value="2"/>
</dbReference>
<dbReference type="InterPro" id="IPR003439">
    <property type="entry name" value="ABC_transporter-like_ATP-bd"/>
</dbReference>
<dbReference type="VEuPathDB" id="GiardiaDB:GL50803_21411"/>
<protein>
    <submittedName>
        <fullName evidence="8">ABC transporter, ATP-binding protein</fullName>
    </submittedName>
</protein>
<dbReference type="SMART" id="SM00382">
    <property type="entry name" value="AAA"/>
    <property type="match status" value="2"/>
</dbReference>
<dbReference type="GO" id="GO:0016020">
    <property type="term" value="C:membrane"/>
    <property type="evidence" value="ECO:0007669"/>
    <property type="project" value="UniProtKB-SubCell"/>
</dbReference>
<keyword evidence="6" id="KW-1133">Transmembrane helix</keyword>
<proteinExistence type="predicted"/>
<name>A8B9R4_GIAIC</name>
<keyword evidence="9" id="KW-1185">Reference proteome</keyword>
<evidence type="ECO:0000256" key="2">
    <source>
        <dbReference type="ARBA" id="ARBA00022448"/>
    </source>
</evidence>
<dbReference type="Proteomes" id="UP000001548">
    <property type="component" value="Unassembled WGS sequence"/>
</dbReference>
<dbReference type="Gene3D" id="3.40.50.300">
    <property type="entry name" value="P-loop containing nucleotide triphosphate hydrolases"/>
    <property type="match status" value="2"/>
</dbReference>
<dbReference type="CDD" id="cd03263">
    <property type="entry name" value="ABC_subfamily_A"/>
    <property type="match status" value="2"/>
</dbReference>
<dbReference type="PROSITE" id="PS00211">
    <property type="entry name" value="ABC_TRANSPORTER_1"/>
    <property type="match status" value="1"/>
</dbReference>
<keyword evidence="2" id="KW-0813">Transport</keyword>
<organism evidence="8 9">
    <name type="scientific">Giardia intestinalis (strain ATCC 50803 / WB clone C6)</name>
    <name type="common">Giardia lamblia</name>
    <dbReference type="NCBI Taxonomy" id="184922"/>
    <lineage>
        <taxon>Eukaryota</taxon>
        <taxon>Metamonada</taxon>
        <taxon>Diplomonadida</taxon>
        <taxon>Hexamitidae</taxon>
        <taxon>Giardiinae</taxon>
        <taxon>Giardia</taxon>
    </lineage>
</organism>
<dbReference type="InterPro" id="IPR003593">
    <property type="entry name" value="AAA+_ATPase"/>
</dbReference>
<keyword evidence="7" id="KW-0472">Membrane</keyword>
<evidence type="ECO:0000256" key="4">
    <source>
        <dbReference type="ARBA" id="ARBA00022741"/>
    </source>
</evidence>
<dbReference type="HOGENOM" id="CLU_232823_0_0_1"/>
<evidence type="ECO:0000256" key="5">
    <source>
        <dbReference type="ARBA" id="ARBA00022840"/>
    </source>
</evidence>
<comment type="subcellular location">
    <subcellularLocation>
        <location evidence="1">Membrane</location>
        <topology evidence="1">Multi-pass membrane protein</topology>
    </subcellularLocation>
</comment>
<keyword evidence="4" id="KW-0547">Nucleotide-binding</keyword>
<keyword evidence="3" id="KW-0812">Transmembrane</keyword>
<dbReference type="RefSeq" id="XP_001708544.1">
    <property type="nucleotide sequence ID" value="XM_001708492.1"/>
</dbReference>
<dbReference type="InterPro" id="IPR013525">
    <property type="entry name" value="ABC2_TM"/>
</dbReference>
<dbReference type="InterPro" id="IPR017871">
    <property type="entry name" value="ABC_transporter-like_CS"/>
</dbReference>